<sequence>MRNLAVAFVIGSGAAAAQPAVVAALGDSLTAGYGLQTDAGFVPQLQAWLDEQGAEVELRNAGVSGDTTAGGLSRVGWTLTDDVDAMIVALGGNDVLRGTEPEAARANLAGILDAAQAAGVEVLIFGIDAPGNYGPDYKRDFDAIYPELAEEYDALLGPDFLQPIVEAAGEGPVAPYMQGDGIHPNAEGVQIIVRALGPSVLDLLDRLD</sequence>
<dbReference type="InterPro" id="IPR013830">
    <property type="entry name" value="SGNH_hydro"/>
</dbReference>
<reference evidence="4" key="1">
    <citation type="journal article" date="2019" name="Int. J. Syst. Evol. Microbiol.">
        <title>The Global Catalogue of Microorganisms (GCM) 10K type strain sequencing project: providing services to taxonomists for standard genome sequencing and annotation.</title>
        <authorList>
            <consortium name="The Broad Institute Genomics Platform"/>
            <consortium name="The Broad Institute Genome Sequencing Center for Infectious Disease"/>
            <person name="Wu L."/>
            <person name="Ma J."/>
        </authorList>
    </citation>
    <scope>NUCLEOTIDE SEQUENCE [LARGE SCALE GENOMIC DNA]</scope>
    <source>
        <strain evidence="4">KCTC 52366</strain>
    </source>
</reference>
<feature type="signal peptide" evidence="1">
    <location>
        <begin position="1"/>
        <end position="17"/>
    </location>
</feature>
<accession>A0ABV7GZV2</accession>
<dbReference type="Pfam" id="PF13472">
    <property type="entry name" value="Lipase_GDSL_2"/>
    <property type="match status" value="1"/>
</dbReference>
<dbReference type="Gene3D" id="3.40.50.1110">
    <property type="entry name" value="SGNH hydrolase"/>
    <property type="match status" value="1"/>
</dbReference>
<keyword evidence="1" id="KW-0732">Signal</keyword>
<dbReference type="EMBL" id="JBHRTB010000010">
    <property type="protein sequence ID" value="MFC3145823.1"/>
    <property type="molecule type" value="Genomic_DNA"/>
</dbReference>
<dbReference type="InterPro" id="IPR036514">
    <property type="entry name" value="SGNH_hydro_sf"/>
</dbReference>
<dbReference type="SUPFAM" id="SSF52266">
    <property type="entry name" value="SGNH hydrolase"/>
    <property type="match status" value="1"/>
</dbReference>
<protein>
    <submittedName>
        <fullName evidence="3">Arylesterase</fullName>
    </submittedName>
</protein>
<evidence type="ECO:0000313" key="4">
    <source>
        <dbReference type="Proteomes" id="UP001595632"/>
    </source>
</evidence>
<evidence type="ECO:0000256" key="1">
    <source>
        <dbReference type="SAM" id="SignalP"/>
    </source>
</evidence>
<dbReference type="RefSeq" id="WP_379562060.1">
    <property type="nucleotide sequence ID" value="NZ_JARGYD010000003.1"/>
</dbReference>
<dbReference type="PANTHER" id="PTHR30383:SF24">
    <property type="entry name" value="THIOESTERASE 1_PROTEASE 1_LYSOPHOSPHOLIPASE L1"/>
    <property type="match status" value="1"/>
</dbReference>
<dbReference type="PANTHER" id="PTHR30383">
    <property type="entry name" value="THIOESTERASE 1/PROTEASE 1/LYSOPHOSPHOLIPASE L1"/>
    <property type="match status" value="1"/>
</dbReference>
<feature type="chain" id="PRO_5045652121" evidence="1">
    <location>
        <begin position="18"/>
        <end position="208"/>
    </location>
</feature>
<organism evidence="3 4">
    <name type="scientific">Psychromarinibacter halotolerans</name>
    <dbReference type="NCBI Taxonomy" id="1775175"/>
    <lineage>
        <taxon>Bacteria</taxon>
        <taxon>Pseudomonadati</taxon>
        <taxon>Pseudomonadota</taxon>
        <taxon>Alphaproteobacteria</taxon>
        <taxon>Rhodobacterales</taxon>
        <taxon>Paracoccaceae</taxon>
        <taxon>Psychromarinibacter</taxon>
    </lineage>
</organism>
<proteinExistence type="predicted"/>
<comment type="caution">
    <text evidence="3">The sequence shown here is derived from an EMBL/GenBank/DDBJ whole genome shotgun (WGS) entry which is preliminary data.</text>
</comment>
<gene>
    <name evidence="3" type="ORF">ACFOGP_24085</name>
</gene>
<name>A0ABV7GZV2_9RHOB</name>
<keyword evidence="4" id="KW-1185">Reference proteome</keyword>
<dbReference type="Proteomes" id="UP001595632">
    <property type="component" value="Unassembled WGS sequence"/>
</dbReference>
<feature type="domain" description="SGNH hydrolase-type esterase" evidence="2">
    <location>
        <begin position="24"/>
        <end position="190"/>
    </location>
</feature>
<dbReference type="CDD" id="cd01822">
    <property type="entry name" value="Lysophospholipase_L1_like"/>
    <property type="match status" value="1"/>
</dbReference>
<evidence type="ECO:0000259" key="2">
    <source>
        <dbReference type="Pfam" id="PF13472"/>
    </source>
</evidence>
<evidence type="ECO:0000313" key="3">
    <source>
        <dbReference type="EMBL" id="MFC3145823.1"/>
    </source>
</evidence>
<dbReference type="InterPro" id="IPR051532">
    <property type="entry name" value="Ester_Hydrolysis_Enzymes"/>
</dbReference>